<organism evidence="3 4">
    <name type="scientific">Micromonospora echinofusca</name>
    <dbReference type="NCBI Taxonomy" id="47858"/>
    <lineage>
        <taxon>Bacteria</taxon>
        <taxon>Bacillati</taxon>
        <taxon>Actinomycetota</taxon>
        <taxon>Actinomycetes</taxon>
        <taxon>Micromonosporales</taxon>
        <taxon>Micromonosporaceae</taxon>
        <taxon>Micromonospora</taxon>
    </lineage>
</organism>
<proteinExistence type="predicted"/>
<name>A0A1C5GEQ3_MICEH</name>
<evidence type="ECO:0000256" key="2">
    <source>
        <dbReference type="SAM" id="Coils"/>
    </source>
</evidence>
<gene>
    <name evidence="3" type="ORF">GA0070610_4536</name>
</gene>
<dbReference type="GeneID" id="95805844"/>
<dbReference type="SUPFAM" id="SSF52540">
    <property type="entry name" value="P-loop containing nucleoside triphosphate hydrolases"/>
    <property type="match status" value="1"/>
</dbReference>
<keyword evidence="4" id="KW-1185">Reference proteome</keyword>
<sequence length="1007" mass="112049">MYRRGTEWRKWDLHVHTPDSLRQNYSGADPWDRFFSELAQLPPEIAVLGINDYWFLDGYSRVRAEFDSGRFPNLAAVFPVIEVRTENFGGTEGKLKRINLHFICDPLLSVGVIERQLIASLRPTYRLTNTDPYETWSQVVTREALTDLGQKIKSQVPEGERSRYGSDIIEGFNNVCVPFNETIKSVRDNSALADRVLIAVGKTEWAALKWNDQSIATKKTLINSANVVFTAAGNRDEFRRSQQALASAGVNARLLDCSDAHTWKDANEKDRLGNALTWINADPTFKGLQHAVQEYGHRVTVDDRPSTLKRRATRPTTVIDKVSVRPKVSGDDSHRLFNCEVDLNPGFVVILGNKGQGKSALLDIVAAAANSDRYDDYSFLTPARFRRKNGEARHYEGAICWADGTSAVASLDEPFTARAPVGVDYLPQSLIERVCLADPYSKQERQFEAEIERVVLGHIPPEDRGNATSLRQFLEARSVRAYGDLQIARTKISTAAKALTSSEDRKAELEALHLPARIDSLSSQVNEIERQVDQTQKELSELQVAAGADALQRELEGLREERLALGGQKVKLLQEIRNSEESIDDISRLEASFLDHFEAARAAAEELARRMGIDGDAIFSIVYHSGESEAWRAKLINNIADARRGISDPKQGIDSRIATIDEKVRRCEEELQARAEGSEDLMRKAADLTQRRDYLLGDVANPGCLRGAEALAAELKAIPEAEDRARGELREGFLQAHRAAMSIFAIQKEAYSDATAYVASHSLARQVGLEFDVELRIKGFTASWCDIVNKQRLSDLHAVFENPNEESLLEGVNLASAEEVFTALLKLQDRIGRERGNRAGARRALSSVVRASYSASDLLLAMFDLKWLEGEYVIRSSGAELSELSPGQRGLVLLMFYLLIDKSDKPLLLDQPEENLDNQTVRELLIPALRAAVDRRQVIVVTHNPNLAVVGDADQLIVATLNSGTFSYESGSLARSSIGSQSIDVLEGTRAAFDNREEKYDRVVGRA</sequence>
<keyword evidence="2" id="KW-0175">Coiled coil</keyword>
<dbReference type="Proteomes" id="UP000198251">
    <property type="component" value="Chromosome I"/>
</dbReference>
<dbReference type="GO" id="GO:0006302">
    <property type="term" value="P:double-strand break repair"/>
    <property type="evidence" value="ECO:0007669"/>
    <property type="project" value="TreeGrafter"/>
</dbReference>
<evidence type="ECO:0000313" key="4">
    <source>
        <dbReference type="Proteomes" id="UP000198251"/>
    </source>
</evidence>
<feature type="coiled-coil region" evidence="2">
    <location>
        <begin position="518"/>
        <end position="568"/>
    </location>
</feature>
<dbReference type="PANTHER" id="PTHR32182">
    <property type="entry name" value="DNA REPLICATION AND REPAIR PROTEIN RECF"/>
    <property type="match status" value="1"/>
</dbReference>
<dbReference type="PANTHER" id="PTHR32182:SF22">
    <property type="entry name" value="ATP-DEPENDENT ENDONUCLEASE, OLD FAMILY-RELATED"/>
    <property type="match status" value="1"/>
</dbReference>
<dbReference type="GO" id="GO:0009432">
    <property type="term" value="P:SOS response"/>
    <property type="evidence" value="ECO:0007669"/>
    <property type="project" value="UniProtKB-KW"/>
</dbReference>
<accession>A0A1C5GEQ3</accession>
<dbReference type="NCBIfam" id="NF045780">
    <property type="entry name" value="TrlF_fam_ATP"/>
    <property type="match status" value="1"/>
</dbReference>
<dbReference type="InterPro" id="IPR054787">
    <property type="entry name" value="TrlF_ATPase"/>
</dbReference>
<dbReference type="EMBL" id="LT607733">
    <property type="protein sequence ID" value="SCG18197.1"/>
    <property type="molecule type" value="Genomic_DNA"/>
</dbReference>
<keyword evidence="1" id="KW-0227">DNA damage</keyword>
<dbReference type="AlphaFoldDB" id="A0A1C5GEQ3"/>
<evidence type="ECO:0000256" key="1">
    <source>
        <dbReference type="ARBA" id="ARBA00023236"/>
    </source>
</evidence>
<dbReference type="RefSeq" id="WP_157747208.1">
    <property type="nucleotide sequence ID" value="NZ_LT607733.1"/>
</dbReference>
<dbReference type="Gene3D" id="3.40.50.300">
    <property type="entry name" value="P-loop containing nucleotide triphosphate hydrolases"/>
    <property type="match status" value="2"/>
</dbReference>
<protein>
    <submittedName>
        <fullName evidence="3">Uncharacterized protein</fullName>
    </submittedName>
</protein>
<evidence type="ECO:0000313" key="3">
    <source>
        <dbReference type="EMBL" id="SCG18197.1"/>
    </source>
</evidence>
<dbReference type="GO" id="GO:0000731">
    <property type="term" value="P:DNA synthesis involved in DNA repair"/>
    <property type="evidence" value="ECO:0007669"/>
    <property type="project" value="TreeGrafter"/>
</dbReference>
<dbReference type="InterPro" id="IPR027417">
    <property type="entry name" value="P-loop_NTPase"/>
</dbReference>
<keyword evidence="1" id="KW-0742">SOS response</keyword>
<reference evidence="3 4" key="1">
    <citation type="submission" date="2016-06" db="EMBL/GenBank/DDBJ databases">
        <authorList>
            <person name="Kjaerup R.B."/>
            <person name="Dalgaard T.S."/>
            <person name="Juul-Madsen H.R."/>
        </authorList>
    </citation>
    <scope>NUCLEOTIDE SEQUENCE [LARGE SCALE GENOMIC DNA]</scope>
    <source>
        <strain evidence="3 4">DSM 43913</strain>
    </source>
</reference>